<accession>A0A3N5A9J6</accession>
<evidence type="ECO:0000313" key="4">
    <source>
        <dbReference type="Proteomes" id="UP000280726"/>
    </source>
</evidence>
<feature type="modified residue" description="4-aspartylphosphate" evidence="1">
    <location>
        <position position="56"/>
    </location>
</feature>
<dbReference type="PANTHER" id="PTHR42872:SF6">
    <property type="entry name" value="PROTEIN-GLUTAMATE METHYLESTERASE_PROTEIN-GLUTAMINE GLUTAMINASE"/>
    <property type="match status" value="1"/>
</dbReference>
<organism evidence="3 4">
    <name type="scientific">Georgenia muralis</name>
    <dbReference type="NCBI Taxonomy" id="154117"/>
    <lineage>
        <taxon>Bacteria</taxon>
        <taxon>Bacillati</taxon>
        <taxon>Actinomycetota</taxon>
        <taxon>Actinomycetes</taxon>
        <taxon>Micrococcales</taxon>
        <taxon>Bogoriellaceae</taxon>
        <taxon>Georgenia</taxon>
    </lineage>
</organism>
<dbReference type="EMBL" id="RKRA01000001">
    <property type="protein sequence ID" value="RPF28321.1"/>
    <property type="molecule type" value="Genomic_DNA"/>
</dbReference>
<dbReference type="GO" id="GO:0000160">
    <property type="term" value="P:phosphorelay signal transduction system"/>
    <property type="evidence" value="ECO:0007669"/>
    <property type="project" value="InterPro"/>
</dbReference>
<dbReference type="Proteomes" id="UP000280726">
    <property type="component" value="Unassembled WGS sequence"/>
</dbReference>
<dbReference type="InterPro" id="IPR058245">
    <property type="entry name" value="NreC/VraR/RcsB-like_REC"/>
</dbReference>
<evidence type="ECO:0000313" key="3">
    <source>
        <dbReference type="EMBL" id="RPF28321.1"/>
    </source>
</evidence>
<reference evidence="3 4" key="1">
    <citation type="submission" date="2018-11" db="EMBL/GenBank/DDBJ databases">
        <title>Sequencing the genomes of 1000 actinobacteria strains.</title>
        <authorList>
            <person name="Klenk H.-P."/>
        </authorList>
    </citation>
    <scope>NUCLEOTIDE SEQUENCE [LARGE SCALE GENOMIC DNA]</scope>
    <source>
        <strain evidence="3 4">DSM 14418</strain>
    </source>
</reference>
<dbReference type="PANTHER" id="PTHR42872">
    <property type="entry name" value="PROTEIN-GLUTAMATE METHYLESTERASE/PROTEIN-GLUTAMINE GLUTAMINASE"/>
    <property type="match status" value="1"/>
</dbReference>
<dbReference type="CDD" id="cd17535">
    <property type="entry name" value="REC_NarL-like"/>
    <property type="match status" value="1"/>
</dbReference>
<dbReference type="Pfam" id="PF00072">
    <property type="entry name" value="Response_reg"/>
    <property type="match status" value="1"/>
</dbReference>
<dbReference type="InterPro" id="IPR001789">
    <property type="entry name" value="Sig_transdc_resp-reg_receiver"/>
</dbReference>
<feature type="domain" description="Response regulatory" evidence="2">
    <location>
        <begin position="5"/>
        <end position="121"/>
    </location>
</feature>
<proteinExistence type="predicted"/>
<evidence type="ECO:0000256" key="1">
    <source>
        <dbReference type="PROSITE-ProRule" id="PRU00169"/>
    </source>
</evidence>
<keyword evidence="4" id="KW-1185">Reference proteome</keyword>
<dbReference type="InterPro" id="IPR011006">
    <property type="entry name" value="CheY-like_superfamily"/>
</dbReference>
<protein>
    <submittedName>
        <fullName evidence="3">Response regulator receiver domain-containing protein</fullName>
    </submittedName>
</protein>
<dbReference type="Gene3D" id="3.40.50.2300">
    <property type="match status" value="1"/>
</dbReference>
<evidence type="ECO:0000259" key="2">
    <source>
        <dbReference type="PROSITE" id="PS50110"/>
    </source>
</evidence>
<sequence length="123" mass="12940">MTVVRVLVVDDVAAFLLAMVSVVGETPGFEVVAVASSGEEAVAAAAEVLPDLVLMDVNLPRIDGLEATRRLLRGSPVPTVLLLSTYDDDVGEQLVAESGAAAYLHKAALGPDRLQQAWSDARR</sequence>
<name>A0A3N5A9J6_9MICO</name>
<dbReference type="SMART" id="SM00448">
    <property type="entry name" value="REC"/>
    <property type="match status" value="1"/>
</dbReference>
<dbReference type="SUPFAM" id="SSF52172">
    <property type="entry name" value="CheY-like"/>
    <property type="match status" value="1"/>
</dbReference>
<dbReference type="PROSITE" id="PS50110">
    <property type="entry name" value="RESPONSE_REGULATORY"/>
    <property type="match status" value="1"/>
</dbReference>
<dbReference type="AlphaFoldDB" id="A0A3N5A9J6"/>
<comment type="caution">
    <text evidence="3">The sequence shown here is derived from an EMBL/GenBank/DDBJ whole genome shotgun (WGS) entry which is preliminary data.</text>
</comment>
<gene>
    <name evidence="3" type="ORF">EDD32_2844</name>
</gene>
<keyword evidence="1" id="KW-0597">Phosphoprotein</keyword>